<protein>
    <recommendedName>
        <fullName evidence="8">Rhodopsin domain-containing protein</fullName>
    </recommendedName>
</protein>
<evidence type="ECO:0000256" key="3">
    <source>
        <dbReference type="ARBA" id="ARBA00022989"/>
    </source>
</evidence>
<dbReference type="EMBL" id="AZGY01000004">
    <property type="protein sequence ID" value="KZZ99154.1"/>
    <property type="molecule type" value="Genomic_DNA"/>
</dbReference>
<evidence type="ECO:0000313" key="9">
    <source>
        <dbReference type="EMBL" id="KZZ99154.1"/>
    </source>
</evidence>
<proteinExistence type="inferred from homology"/>
<dbReference type="STRING" id="1081109.A0A168EUA3"/>
<keyword evidence="10" id="KW-1185">Reference proteome</keyword>
<feature type="transmembrane region" description="Helical" evidence="7">
    <location>
        <begin position="54"/>
        <end position="76"/>
    </location>
</feature>
<evidence type="ECO:0000256" key="4">
    <source>
        <dbReference type="ARBA" id="ARBA00023136"/>
    </source>
</evidence>
<evidence type="ECO:0000259" key="8">
    <source>
        <dbReference type="Pfam" id="PF20684"/>
    </source>
</evidence>
<dbReference type="Proteomes" id="UP000078544">
    <property type="component" value="Unassembled WGS sequence"/>
</dbReference>
<feature type="domain" description="Rhodopsin" evidence="8">
    <location>
        <begin position="36"/>
        <end position="275"/>
    </location>
</feature>
<evidence type="ECO:0000313" key="10">
    <source>
        <dbReference type="Proteomes" id="UP000078544"/>
    </source>
</evidence>
<comment type="caution">
    <text evidence="9">The sequence shown here is derived from an EMBL/GenBank/DDBJ whole genome shotgun (WGS) entry which is preliminary data.</text>
</comment>
<dbReference type="InterPro" id="IPR052337">
    <property type="entry name" value="SAT4-like"/>
</dbReference>
<comment type="subcellular location">
    <subcellularLocation>
        <location evidence="1">Membrane</location>
        <topology evidence="1">Multi-pass membrane protein</topology>
    </subcellularLocation>
</comment>
<evidence type="ECO:0000256" key="5">
    <source>
        <dbReference type="ARBA" id="ARBA00038359"/>
    </source>
</evidence>
<dbReference type="Pfam" id="PF20684">
    <property type="entry name" value="Fung_rhodopsin"/>
    <property type="match status" value="1"/>
</dbReference>
<feature type="transmembrane region" description="Helical" evidence="7">
    <location>
        <begin position="136"/>
        <end position="155"/>
    </location>
</feature>
<dbReference type="OrthoDB" id="5398233at2759"/>
<name>A0A168EUA3_9HYPO</name>
<gene>
    <name evidence="9" type="ORF">AAL_02705</name>
</gene>
<keyword evidence="4 7" id="KW-0472">Membrane</keyword>
<organism evidence="9 10">
    <name type="scientific">Moelleriella libera RCEF 2490</name>
    <dbReference type="NCBI Taxonomy" id="1081109"/>
    <lineage>
        <taxon>Eukaryota</taxon>
        <taxon>Fungi</taxon>
        <taxon>Dikarya</taxon>
        <taxon>Ascomycota</taxon>
        <taxon>Pezizomycotina</taxon>
        <taxon>Sordariomycetes</taxon>
        <taxon>Hypocreomycetidae</taxon>
        <taxon>Hypocreales</taxon>
        <taxon>Clavicipitaceae</taxon>
        <taxon>Moelleriella</taxon>
    </lineage>
</organism>
<feature type="region of interest" description="Disordered" evidence="6">
    <location>
        <begin position="333"/>
        <end position="358"/>
    </location>
</feature>
<dbReference type="InterPro" id="IPR049326">
    <property type="entry name" value="Rhodopsin_dom_fungi"/>
</dbReference>
<evidence type="ECO:0000256" key="2">
    <source>
        <dbReference type="ARBA" id="ARBA00022692"/>
    </source>
</evidence>
<comment type="similarity">
    <text evidence="5">Belongs to the SAT4 family.</text>
</comment>
<dbReference type="PANTHER" id="PTHR33048">
    <property type="entry name" value="PTH11-LIKE INTEGRAL MEMBRANE PROTEIN (AFU_ORTHOLOGUE AFUA_5G11245)"/>
    <property type="match status" value="1"/>
</dbReference>
<evidence type="ECO:0000256" key="1">
    <source>
        <dbReference type="ARBA" id="ARBA00004141"/>
    </source>
</evidence>
<dbReference type="GO" id="GO:0016020">
    <property type="term" value="C:membrane"/>
    <property type="evidence" value="ECO:0007669"/>
    <property type="project" value="UniProtKB-SubCell"/>
</dbReference>
<keyword evidence="2 7" id="KW-0812">Transmembrane</keyword>
<accession>A0A168EUA3</accession>
<evidence type="ECO:0000256" key="7">
    <source>
        <dbReference type="SAM" id="Phobius"/>
    </source>
</evidence>
<evidence type="ECO:0000256" key="6">
    <source>
        <dbReference type="SAM" id="MobiDB-lite"/>
    </source>
</evidence>
<feature type="transmembrane region" description="Helical" evidence="7">
    <location>
        <begin position="182"/>
        <end position="206"/>
    </location>
</feature>
<feature type="transmembrane region" description="Helical" evidence="7">
    <location>
        <begin position="96"/>
        <end position="115"/>
    </location>
</feature>
<reference evidence="9 10" key="1">
    <citation type="journal article" date="2016" name="Genome Biol. Evol.">
        <title>Divergent and convergent evolution of fungal pathogenicity.</title>
        <authorList>
            <person name="Shang Y."/>
            <person name="Xiao G."/>
            <person name="Zheng P."/>
            <person name="Cen K."/>
            <person name="Zhan S."/>
            <person name="Wang C."/>
        </authorList>
    </citation>
    <scope>NUCLEOTIDE SEQUENCE [LARGE SCALE GENOMIC DNA]</scope>
    <source>
        <strain evidence="9 10">RCEF 2490</strain>
    </source>
</reference>
<feature type="transmembrane region" description="Helical" evidence="7">
    <location>
        <begin position="20"/>
        <end position="42"/>
    </location>
</feature>
<dbReference type="AlphaFoldDB" id="A0A168EUA3"/>
<keyword evidence="3 7" id="KW-1133">Transmembrane helix</keyword>
<feature type="transmembrane region" description="Helical" evidence="7">
    <location>
        <begin position="218"/>
        <end position="242"/>
    </location>
</feature>
<dbReference type="PANTHER" id="PTHR33048:SF19">
    <property type="entry name" value="MEMBRANE PROTEIN PTH11-LIKE, PUTATIVE (AFU_ORTHOLOGUE AFUA_1G14080)-RELATED"/>
    <property type="match status" value="1"/>
</dbReference>
<sequence>MGLYSDPPQVEPFSEAKPTLLVAWWITIFCTCLIFLRLAGRYIRIEKLFIEDKIAALSLLPLYARMGCIHVVLLFGTNNVQVDATASQQELDRREIGSRLVLAARIFFTATLWILKLTSLEFISRIAKASMEKLHLRLIVFLRYALGATFLAVIISDLVECQPITHYWQVLPDPGPQCRQGYAQLLTAGVSSALIDTILVIIPIPIVLSTRITPKRKVLLVMLFCLGFLTVGIAAYRMPIIIRDHGSQVTRSTWASVELLTATTVANLVALGSFLRDSGVKKKRFRPSQAASGGSSSNRRLGQNSALGDYDAKILSQQAGMESDEENWDPYYKSDDAYNHHGNPHIHSPPLSSARAGFISPTASHDSLILHTHHPLGAGTGTDVGRNPELTQPRPVVPARIRGFSRGR</sequence>
<feature type="transmembrane region" description="Helical" evidence="7">
    <location>
        <begin position="254"/>
        <end position="275"/>
    </location>
</feature>
<feature type="region of interest" description="Disordered" evidence="6">
    <location>
        <begin position="372"/>
        <end position="408"/>
    </location>
</feature>